<dbReference type="AlphaFoldDB" id="A0A8X6Y5G5"/>
<feature type="compositionally biased region" description="Low complexity" evidence="1">
    <location>
        <begin position="1"/>
        <end position="11"/>
    </location>
</feature>
<accession>A0A8X6Y5G5</accession>
<dbReference type="Proteomes" id="UP000886998">
    <property type="component" value="Unassembled WGS sequence"/>
</dbReference>
<dbReference type="EMBL" id="BMAV01015278">
    <property type="protein sequence ID" value="GFY64513.1"/>
    <property type="molecule type" value="Genomic_DNA"/>
</dbReference>
<evidence type="ECO:0000313" key="3">
    <source>
        <dbReference type="Proteomes" id="UP000886998"/>
    </source>
</evidence>
<protein>
    <submittedName>
        <fullName evidence="2">Uncharacterized protein</fullName>
    </submittedName>
</protein>
<gene>
    <name evidence="2" type="ORF">TNIN_14291</name>
</gene>
<evidence type="ECO:0000256" key="1">
    <source>
        <dbReference type="SAM" id="MobiDB-lite"/>
    </source>
</evidence>
<evidence type="ECO:0000313" key="2">
    <source>
        <dbReference type="EMBL" id="GFY64513.1"/>
    </source>
</evidence>
<organism evidence="2 3">
    <name type="scientific">Trichonephila inaurata madagascariensis</name>
    <dbReference type="NCBI Taxonomy" id="2747483"/>
    <lineage>
        <taxon>Eukaryota</taxon>
        <taxon>Metazoa</taxon>
        <taxon>Ecdysozoa</taxon>
        <taxon>Arthropoda</taxon>
        <taxon>Chelicerata</taxon>
        <taxon>Arachnida</taxon>
        <taxon>Araneae</taxon>
        <taxon>Araneomorphae</taxon>
        <taxon>Entelegynae</taxon>
        <taxon>Araneoidea</taxon>
        <taxon>Nephilidae</taxon>
        <taxon>Trichonephila</taxon>
        <taxon>Trichonephila inaurata</taxon>
    </lineage>
</organism>
<reference evidence="2" key="1">
    <citation type="submission" date="2020-08" db="EMBL/GenBank/DDBJ databases">
        <title>Multicomponent nature underlies the extraordinary mechanical properties of spider dragline silk.</title>
        <authorList>
            <person name="Kono N."/>
            <person name="Nakamura H."/>
            <person name="Mori M."/>
            <person name="Yoshida Y."/>
            <person name="Ohtoshi R."/>
            <person name="Malay A.D."/>
            <person name="Moran D.A.P."/>
            <person name="Tomita M."/>
            <person name="Numata K."/>
            <person name="Arakawa K."/>
        </authorList>
    </citation>
    <scope>NUCLEOTIDE SEQUENCE</scope>
</reference>
<feature type="compositionally biased region" description="Polar residues" evidence="1">
    <location>
        <begin position="12"/>
        <end position="26"/>
    </location>
</feature>
<feature type="region of interest" description="Disordered" evidence="1">
    <location>
        <begin position="1"/>
        <end position="37"/>
    </location>
</feature>
<feature type="compositionally biased region" description="Basic and acidic residues" evidence="1">
    <location>
        <begin position="85"/>
        <end position="96"/>
    </location>
</feature>
<comment type="caution">
    <text evidence="2">The sequence shown here is derived from an EMBL/GenBank/DDBJ whole genome shotgun (WGS) entry which is preliminary data.</text>
</comment>
<feature type="region of interest" description="Disordered" evidence="1">
    <location>
        <begin position="75"/>
        <end position="96"/>
    </location>
</feature>
<keyword evidence="3" id="KW-1185">Reference proteome</keyword>
<sequence>MPVVSTSSSSTQAQLFPSSSSITATKSKPHIPISNDEKNENFFSYFNHKFKTEYPGKAVVHPPLIPVIILTASPSPPELTAPRHPVNESRVDEGVP</sequence>
<name>A0A8X6Y5G5_9ARAC</name>
<proteinExistence type="predicted"/>